<keyword evidence="2 7" id="KW-0813">Transport</keyword>
<evidence type="ECO:0000256" key="5">
    <source>
        <dbReference type="ARBA" id="ARBA00022989"/>
    </source>
</evidence>
<evidence type="ECO:0000256" key="2">
    <source>
        <dbReference type="ARBA" id="ARBA00022448"/>
    </source>
</evidence>
<gene>
    <name evidence="9" type="ORF">IAB44_02225</name>
</gene>
<feature type="transmembrane region" description="Helical" evidence="7">
    <location>
        <begin position="12"/>
        <end position="38"/>
    </location>
</feature>
<comment type="subcellular location">
    <subcellularLocation>
        <location evidence="1 7">Cell membrane</location>
        <topology evidence="1 7">Multi-pass membrane protein</topology>
    </subcellularLocation>
</comment>
<comment type="similarity">
    <text evidence="7">Belongs to the binding-protein-dependent transport system permease family.</text>
</comment>
<reference evidence="9" key="2">
    <citation type="journal article" date="2021" name="PeerJ">
        <title>Extensive microbial diversity within the chicken gut microbiome revealed by metagenomics and culture.</title>
        <authorList>
            <person name="Gilroy R."/>
            <person name="Ravi A."/>
            <person name="Getino M."/>
            <person name="Pursley I."/>
            <person name="Horton D.L."/>
            <person name="Alikhan N.F."/>
            <person name="Baker D."/>
            <person name="Gharbi K."/>
            <person name="Hall N."/>
            <person name="Watson M."/>
            <person name="Adriaenssens E.M."/>
            <person name="Foster-Nyarko E."/>
            <person name="Jarju S."/>
            <person name="Secka A."/>
            <person name="Antonio M."/>
            <person name="Oren A."/>
            <person name="Chaudhuri R.R."/>
            <person name="La Ragione R."/>
            <person name="Hildebrand F."/>
            <person name="Pallen M.J."/>
        </authorList>
    </citation>
    <scope>NUCLEOTIDE SEQUENCE</scope>
    <source>
        <strain evidence="9">CHK190-19873</strain>
    </source>
</reference>
<evidence type="ECO:0000313" key="9">
    <source>
        <dbReference type="EMBL" id="HIS30354.1"/>
    </source>
</evidence>
<keyword evidence="4 7" id="KW-0812">Transmembrane</keyword>
<feature type="transmembrane region" description="Helical" evidence="7">
    <location>
        <begin position="71"/>
        <end position="93"/>
    </location>
</feature>
<dbReference type="Proteomes" id="UP000823935">
    <property type="component" value="Unassembled WGS sequence"/>
</dbReference>
<reference evidence="9" key="1">
    <citation type="submission" date="2020-10" db="EMBL/GenBank/DDBJ databases">
        <authorList>
            <person name="Gilroy R."/>
        </authorList>
    </citation>
    <scope>NUCLEOTIDE SEQUENCE</scope>
    <source>
        <strain evidence="9">CHK190-19873</strain>
    </source>
</reference>
<keyword evidence="5 7" id="KW-1133">Transmembrane helix</keyword>
<feature type="transmembrane region" description="Helical" evidence="7">
    <location>
        <begin position="258"/>
        <end position="283"/>
    </location>
</feature>
<dbReference type="AlphaFoldDB" id="A0A9D1EQK1"/>
<feature type="transmembrane region" description="Helical" evidence="7">
    <location>
        <begin position="203"/>
        <end position="224"/>
    </location>
</feature>
<evidence type="ECO:0000256" key="6">
    <source>
        <dbReference type="ARBA" id="ARBA00023136"/>
    </source>
</evidence>
<dbReference type="Gene3D" id="1.10.3720.10">
    <property type="entry name" value="MetI-like"/>
    <property type="match status" value="1"/>
</dbReference>
<dbReference type="Pfam" id="PF00528">
    <property type="entry name" value="BPD_transp_1"/>
    <property type="match status" value="1"/>
</dbReference>
<accession>A0A9D1EQK1</accession>
<sequence>MKNRLMQKTYSYWLLVPGVLIYCVIFIIPTISSFYFAMTRWNLRTAEWIGFDNYITFFSQPSTKNSIGNTFLYAGVTTVIKGVLGLVIAVWLCRKSTKAHGYIKTVFYFPAMLSTVVVGIIFSAILHPSNGIVNQVIMGLGGPKIQWLNDSGLAIWVVMFADIWKTIGINVLIYMSGIAAIPKDYYESSALDGANGWQQFKNITLPLLVPSINSAITLSLIGGMKNYELIWTMTEGGPGYASEVLGTVTYKLFARGNYGLATAGQVIIFLIVCAIVFPVNSWLSKKVVEM</sequence>
<feature type="domain" description="ABC transmembrane type-1" evidence="8">
    <location>
        <begin position="67"/>
        <end position="279"/>
    </location>
</feature>
<dbReference type="PANTHER" id="PTHR30193:SF37">
    <property type="entry name" value="INNER MEMBRANE ABC TRANSPORTER PERMEASE PROTEIN YCJO"/>
    <property type="match status" value="1"/>
</dbReference>
<dbReference type="InterPro" id="IPR035906">
    <property type="entry name" value="MetI-like_sf"/>
</dbReference>
<protein>
    <submittedName>
        <fullName evidence="9">Sugar ABC transporter permease</fullName>
    </submittedName>
</protein>
<dbReference type="InterPro" id="IPR051393">
    <property type="entry name" value="ABC_transporter_permease"/>
</dbReference>
<dbReference type="SUPFAM" id="SSF161098">
    <property type="entry name" value="MetI-like"/>
    <property type="match status" value="1"/>
</dbReference>
<dbReference type="GO" id="GO:0005886">
    <property type="term" value="C:plasma membrane"/>
    <property type="evidence" value="ECO:0007669"/>
    <property type="project" value="UniProtKB-SubCell"/>
</dbReference>
<name>A0A9D1EQK1_9FIRM</name>
<evidence type="ECO:0000259" key="8">
    <source>
        <dbReference type="PROSITE" id="PS50928"/>
    </source>
</evidence>
<evidence type="ECO:0000256" key="1">
    <source>
        <dbReference type="ARBA" id="ARBA00004651"/>
    </source>
</evidence>
<evidence type="ECO:0000313" key="10">
    <source>
        <dbReference type="Proteomes" id="UP000823935"/>
    </source>
</evidence>
<evidence type="ECO:0000256" key="4">
    <source>
        <dbReference type="ARBA" id="ARBA00022692"/>
    </source>
</evidence>
<feature type="transmembrane region" description="Helical" evidence="7">
    <location>
        <begin position="105"/>
        <end position="126"/>
    </location>
</feature>
<organism evidence="9 10">
    <name type="scientific">Candidatus Limivivens intestinipullorum</name>
    <dbReference type="NCBI Taxonomy" id="2840858"/>
    <lineage>
        <taxon>Bacteria</taxon>
        <taxon>Bacillati</taxon>
        <taxon>Bacillota</taxon>
        <taxon>Clostridia</taxon>
        <taxon>Lachnospirales</taxon>
        <taxon>Lachnospiraceae</taxon>
        <taxon>Lachnospiraceae incertae sedis</taxon>
        <taxon>Candidatus Limivivens</taxon>
    </lineage>
</organism>
<proteinExistence type="inferred from homology"/>
<keyword evidence="3" id="KW-1003">Cell membrane</keyword>
<dbReference type="EMBL" id="DVIQ01000013">
    <property type="protein sequence ID" value="HIS30354.1"/>
    <property type="molecule type" value="Genomic_DNA"/>
</dbReference>
<dbReference type="PROSITE" id="PS50928">
    <property type="entry name" value="ABC_TM1"/>
    <property type="match status" value="1"/>
</dbReference>
<comment type="caution">
    <text evidence="9">The sequence shown here is derived from an EMBL/GenBank/DDBJ whole genome shotgun (WGS) entry which is preliminary data.</text>
</comment>
<dbReference type="PANTHER" id="PTHR30193">
    <property type="entry name" value="ABC TRANSPORTER PERMEASE PROTEIN"/>
    <property type="match status" value="1"/>
</dbReference>
<dbReference type="CDD" id="cd06261">
    <property type="entry name" value="TM_PBP2"/>
    <property type="match status" value="1"/>
</dbReference>
<feature type="transmembrane region" description="Helical" evidence="7">
    <location>
        <begin position="153"/>
        <end position="182"/>
    </location>
</feature>
<dbReference type="GO" id="GO:0055085">
    <property type="term" value="P:transmembrane transport"/>
    <property type="evidence" value="ECO:0007669"/>
    <property type="project" value="InterPro"/>
</dbReference>
<dbReference type="InterPro" id="IPR000515">
    <property type="entry name" value="MetI-like"/>
</dbReference>
<keyword evidence="6 7" id="KW-0472">Membrane</keyword>
<evidence type="ECO:0000256" key="3">
    <source>
        <dbReference type="ARBA" id="ARBA00022475"/>
    </source>
</evidence>
<evidence type="ECO:0000256" key="7">
    <source>
        <dbReference type="RuleBase" id="RU363032"/>
    </source>
</evidence>